<dbReference type="EMBL" id="LIYD01000005">
    <property type="protein sequence ID" value="KOS06153.1"/>
    <property type="molecule type" value="Genomic_DNA"/>
</dbReference>
<evidence type="ECO:0000313" key="2">
    <source>
        <dbReference type="Proteomes" id="UP000037755"/>
    </source>
</evidence>
<dbReference type="AlphaFoldDB" id="A0A0M8M982"/>
<accession>A0A0M8M982</accession>
<sequence length="60" mass="6981">MEIYFGTKEENNARRQEEFLKLHPAERVMAFIRLSQAMAAFPTHAPKQDKGNFVLTKKKS</sequence>
<proteinExistence type="predicted"/>
<keyword evidence="2" id="KW-1185">Reference proteome</keyword>
<dbReference type="Proteomes" id="UP000037755">
    <property type="component" value="Unassembled WGS sequence"/>
</dbReference>
<gene>
    <name evidence="1" type="ORF">AM493_08990</name>
</gene>
<evidence type="ECO:0000313" key="1">
    <source>
        <dbReference type="EMBL" id="KOS06153.1"/>
    </source>
</evidence>
<name>A0A0M8M982_9FLAO</name>
<comment type="caution">
    <text evidence="1">The sequence shown here is derived from an EMBL/GenBank/DDBJ whole genome shotgun (WGS) entry which is preliminary data.</text>
</comment>
<dbReference type="OrthoDB" id="1375870at2"/>
<dbReference type="RefSeq" id="WP_054407649.1">
    <property type="nucleotide sequence ID" value="NZ_FOYA01000014.1"/>
</dbReference>
<reference evidence="1 2" key="1">
    <citation type="submission" date="2015-08" db="EMBL/GenBank/DDBJ databases">
        <title>Whole genome sequence of Flavobacterium akiainvivens IK-1T, from decaying Wikstroemia oahuensis, an endemic Hawaiian shrub.</title>
        <authorList>
            <person name="Wan X."/>
            <person name="Hou S."/>
            <person name="Saito J."/>
            <person name="Donachie S."/>
        </authorList>
    </citation>
    <scope>NUCLEOTIDE SEQUENCE [LARGE SCALE GENOMIC DNA]</scope>
    <source>
        <strain evidence="1 2">IK-1</strain>
    </source>
</reference>
<protein>
    <submittedName>
        <fullName evidence="1">Uncharacterized protein</fullName>
    </submittedName>
</protein>
<dbReference type="PATRIC" id="fig|1202724.3.peg.1867"/>
<organism evidence="1 2">
    <name type="scientific">Flavobacterium akiainvivens</name>
    <dbReference type="NCBI Taxonomy" id="1202724"/>
    <lineage>
        <taxon>Bacteria</taxon>
        <taxon>Pseudomonadati</taxon>
        <taxon>Bacteroidota</taxon>
        <taxon>Flavobacteriia</taxon>
        <taxon>Flavobacteriales</taxon>
        <taxon>Flavobacteriaceae</taxon>
        <taxon>Flavobacterium</taxon>
    </lineage>
</organism>